<dbReference type="EMBL" id="CAJNDS010002578">
    <property type="protein sequence ID" value="CAE7532335.1"/>
    <property type="molecule type" value="Genomic_DNA"/>
</dbReference>
<keyword evidence="1" id="KW-0812">Transmembrane</keyword>
<feature type="transmembrane region" description="Helical" evidence="1">
    <location>
        <begin position="12"/>
        <end position="31"/>
    </location>
</feature>
<evidence type="ECO:0000313" key="2">
    <source>
        <dbReference type="EMBL" id="CAE7532335.1"/>
    </source>
</evidence>
<dbReference type="AlphaFoldDB" id="A0A812TQT1"/>
<accession>A0A812TQT1</accession>
<evidence type="ECO:0000256" key="1">
    <source>
        <dbReference type="SAM" id="Phobius"/>
    </source>
</evidence>
<sequence>MEIELVKHRAGEYGLGVLLALVSALPVVYYWHDMHCEPRPRLSQASTSASSVEDWLCGFGDRRPVAEISWRAVEVALSSSCGFVGSTAIPANRFAIMAVHHQFMTGSDALTVSLHWHAMKRGMRWAGCQLSDRWIRQNLSCLAKHTSEQAKLQALDFETRHLLELPEWWLCKPDLKKCDFCDGQWFDQLLVAYESLLGSSVHLFIPVKEAHSHLWSVLQWTQTPFAQFNVTRKMWNPLAKTWRLLEEEHVEHFIAGWPFNRSSRLHVMLADRPSESLVMFRRTLNWSLRDALFVTGSSVEKAFVQVPSDPPVLYEHLAVDQKIYKKLHAEFEAELHGFRSKETGFEREVLAHERIMEALPGTCGQQEAHMPDSLLAQLCRAHASEVDVHRYNQKYHCIAEA</sequence>
<organism evidence="2 3">
    <name type="scientific">Symbiodinium natans</name>
    <dbReference type="NCBI Taxonomy" id="878477"/>
    <lineage>
        <taxon>Eukaryota</taxon>
        <taxon>Sar</taxon>
        <taxon>Alveolata</taxon>
        <taxon>Dinophyceae</taxon>
        <taxon>Suessiales</taxon>
        <taxon>Symbiodiniaceae</taxon>
        <taxon>Symbiodinium</taxon>
    </lineage>
</organism>
<name>A0A812TQT1_9DINO</name>
<keyword evidence="3" id="KW-1185">Reference proteome</keyword>
<keyword evidence="1" id="KW-1133">Transmembrane helix</keyword>
<dbReference type="Proteomes" id="UP000604046">
    <property type="component" value="Unassembled WGS sequence"/>
</dbReference>
<comment type="caution">
    <text evidence="2">The sequence shown here is derived from an EMBL/GenBank/DDBJ whole genome shotgun (WGS) entry which is preliminary data.</text>
</comment>
<evidence type="ECO:0000313" key="3">
    <source>
        <dbReference type="Proteomes" id="UP000604046"/>
    </source>
</evidence>
<protein>
    <submittedName>
        <fullName evidence="2">FtsH protein</fullName>
    </submittedName>
</protein>
<gene>
    <name evidence="2" type="primary">ftsH</name>
    <name evidence="2" type="ORF">SNAT2548_LOCUS29827</name>
</gene>
<reference evidence="2" key="1">
    <citation type="submission" date="2021-02" db="EMBL/GenBank/DDBJ databases">
        <authorList>
            <person name="Dougan E. K."/>
            <person name="Rhodes N."/>
            <person name="Thang M."/>
            <person name="Chan C."/>
        </authorList>
    </citation>
    <scope>NUCLEOTIDE SEQUENCE</scope>
</reference>
<keyword evidence="1" id="KW-0472">Membrane</keyword>
<proteinExistence type="predicted"/>